<dbReference type="Gene3D" id="3.30.300.30">
    <property type="match status" value="1"/>
</dbReference>
<evidence type="ECO:0000256" key="3">
    <source>
        <dbReference type="ARBA" id="ARBA00022553"/>
    </source>
</evidence>
<dbReference type="InterPro" id="IPR025110">
    <property type="entry name" value="AMP-bd_C"/>
</dbReference>
<dbReference type="InterPro" id="IPR023213">
    <property type="entry name" value="CAT-like_dom_sf"/>
</dbReference>
<dbReference type="Pfam" id="PF00668">
    <property type="entry name" value="Condensation"/>
    <property type="match status" value="2"/>
</dbReference>
<dbReference type="InterPro" id="IPR000873">
    <property type="entry name" value="AMP-dep_synth/lig_dom"/>
</dbReference>
<dbReference type="Pfam" id="PF13193">
    <property type="entry name" value="AMP-binding_C"/>
    <property type="match status" value="1"/>
</dbReference>
<dbReference type="InterPro" id="IPR009081">
    <property type="entry name" value="PP-bd_ACP"/>
</dbReference>
<dbReference type="InterPro" id="IPR001242">
    <property type="entry name" value="Condensation_dom"/>
</dbReference>
<keyword evidence="2" id="KW-0596">Phosphopantetheine</keyword>
<dbReference type="PROSITE" id="PS50075">
    <property type="entry name" value="CARRIER"/>
    <property type="match status" value="1"/>
</dbReference>
<dbReference type="InterPro" id="IPR020806">
    <property type="entry name" value="PKS_PP-bd"/>
</dbReference>
<dbReference type="PROSITE" id="PS00455">
    <property type="entry name" value="AMP_BINDING"/>
    <property type="match status" value="1"/>
</dbReference>
<dbReference type="Pfam" id="PF00501">
    <property type="entry name" value="AMP-binding"/>
    <property type="match status" value="1"/>
</dbReference>
<dbReference type="Gene3D" id="1.10.1200.10">
    <property type="entry name" value="ACP-like"/>
    <property type="match status" value="1"/>
</dbReference>
<accession>A0ABT7JD13</accession>
<dbReference type="SMART" id="SM00823">
    <property type="entry name" value="PKS_PP"/>
    <property type="match status" value="1"/>
</dbReference>
<organism evidence="6 7">
    <name type="scientific">Streptomyces fuscus</name>
    <dbReference type="NCBI Taxonomy" id="3048495"/>
    <lineage>
        <taxon>Bacteria</taxon>
        <taxon>Bacillati</taxon>
        <taxon>Actinomycetota</taxon>
        <taxon>Actinomycetes</taxon>
        <taxon>Kitasatosporales</taxon>
        <taxon>Streptomycetaceae</taxon>
        <taxon>Streptomyces</taxon>
    </lineage>
</organism>
<dbReference type="SUPFAM" id="SSF56801">
    <property type="entry name" value="Acetyl-CoA synthetase-like"/>
    <property type="match status" value="1"/>
</dbReference>
<comment type="caution">
    <text evidence="6">The sequence shown here is derived from an EMBL/GenBank/DDBJ whole genome shotgun (WGS) entry which is preliminary data.</text>
</comment>
<comment type="cofactor">
    <cofactor evidence="1">
        <name>pantetheine 4'-phosphate</name>
        <dbReference type="ChEBI" id="CHEBI:47942"/>
    </cofactor>
</comment>
<dbReference type="InterPro" id="IPR010071">
    <property type="entry name" value="AA_adenyl_dom"/>
</dbReference>
<reference evidence="6 7" key="1">
    <citation type="submission" date="2023-05" db="EMBL/GenBank/DDBJ databases">
        <title>Streptomyces fuscus sp. nov., a brown-black pigment producing actinomyces isolated from dry sand of Sea duck farm.</title>
        <authorList>
            <person name="Xie J."/>
            <person name="Shen N."/>
        </authorList>
    </citation>
    <scope>NUCLEOTIDE SEQUENCE [LARGE SCALE GENOMIC DNA]</scope>
    <source>
        <strain evidence="6 7">GXMU-J15</strain>
    </source>
</reference>
<dbReference type="RefSeq" id="WP_285437305.1">
    <property type="nucleotide sequence ID" value="NZ_JASJUS010000103.1"/>
</dbReference>
<evidence type="ECO:0000313" key="7">
    <source>
        <dbReference type="Proteomes" id="UP001241926"/>
    </source>
</evidence>
<dbReference type="Proteomes" id="UP001241926">
    <property type="component" value="Unassembled WGS sequence"/>
</dbReference>
<feature type="non-terminal residue" evidence="6">
    <location>
        <position position="858"/>
    </location>
</feature>
<name>A0ABT7JD13_9ACTN</name>
<feature type="non-terminal residue" evidence="6">
    <location>
        <position position="1"/>
    </location>
</feature>
<dbReference type="InterPro" id="IPR036736">
    <property type="entry name" value="ACP-like_sf"/>
</dbReference>
<evidence type="ECO:0000256" key="1">
    <source>
        <dbReference type="ARBA" id="ARBA00001957"/>
    </source>
</evidence>
<evidence type="ECO:0000256" key="2">
    <source>
        <dbReference type="ARBA" id="ARBA00022450"/>
    </source>
</evidence>
<dbReference type="SUPFAM" id="SSF52777">
    <property type="entry name" value="CoA-dependent acyltransferases"/>
    <property type="match status" value="2"/>
</dbReference>
<keyword evidence="7" id="KW-1185">Reference proteome</keyword>
<dbReference type="SUPFAM" id="SSF47336">
    <property type="entry name" value="ACP-like"/>
    <property type="match status" value="1"/>
</dbReference>
<dbReference type="EMBL" id="JASJUS010000103">
    <property type="protein sequence ID" value="MDL2082242.1"/>
    <property type="molecule type" value="Genomic_DNA"/>
</dbReference>
<dbReference type="InterPro" id="IPR045851">
    <property type="entry name" value="AMP-bd_C_sf"/>
</dbReference>
<dbReference type="Gene3D" id="2.30.38.10">
    <property type="entry name" value="Luciferase, Domain 3"/>
    <property type="match status" value="1"/>
</dbReference>
<evidence type="ECO:0000259" key="5">
    <source>
        <dbReference type="PROSITE" id="PS50075"/>
    </source>
</evidence>
<dbReference type="Gene3D" id="3.30.559.10">
    <property type="entry name" value="Chloramphenicol acetyltransferase-like domain"/>
    <property type="match status" value="2"/>
</dbReference>
<feature type="domain" description="Carrier" evidence="5">
    <location>
        <begin position="632"/>
        <end position="707"/>
    </location>
</feature>
<dbReference type="CDD" id="cd05930">
    <property type="entry name" value="A_NRPS"/>
    <property type="match status" value="1"/>
</dbReference>
<protein>
    <submittedName>
        <fullName evidence="6">Amino acid adenylation domain-containing protein</fullName>
    </submittedName>
</protein>
<sequence>RTRAVSLAAYDHQDLPFERLVEELSPARSLAHHPLFQVAVAVEETDLAVDLAGLRTEAARPEERTAKFDLFFAVREEGGDGLHVVVNYADDLFDRSTARDLGRRLVRLLERAVREPLTRVHAFDVLLPEERTRLFGGWNTGPEVEFAALPEHFRARVRETPDAPAVVDGDRTLTYRELDEWTDRVAGGLRRRGVGADVPVAVSMGRCAELVAAFLAVSKAGGVYLPIDPDYPAARIRYMLDDTRPPLILVDHAVRLTVPGHDPVVFGELTDEPLARDVPPPGAHDGAYIIYTSGSTGQPKGVLVPHTGISRLVARFRQFGAGPGAGVRLLASIGFDGSVWEMTMAVLTGGTVVTGDPEHLLTHGLPPGSGVTHVTVTPSLLSALPEEAFPQGTTVITASEAASQQLVDRWATRCRVENSYGPTETTVCASGGPLVPGEPVTIGRPVPGTELYVLDDGLAPVPVGVPGELYVAGPGLARGYVSRPGMTASRFVANPFGAPGTRMYRTGDVVRWDREGRLVFVGRADDQVKIRGFRIELGEVEAALGRDPRIARAAAVVREDVPGDRRLVAYVVPADGPLDVAAVRAALAEELPEYMVPAAFVELDELPMTASAKLDRARLPAPTYAGTGTRRAPRTPQEELLCRLFAETLGVEQVGIDDGFFARGGHSLLAVRLVNRLQAEFGVDLGVRALFEAPTVLQLAEHLGQLDPVRGKGAGSGRPALVGGRTRPENLPPSFAQRRLWFLYRLEGPSATYNIPVVTRIAGTLERGAFTAAVRDVVARHEALRTVFTELDGEPVQRVLERPDVPVEFVTCAREEVPGLVAEAGGHSFDLGTEIPLRVRVLETGPGETVLVLVVHHI</sequence>
<dbReference type="PANTHER" id="PTHR45527:SF1">
    <property type="entry name" value="FATTY ACID SYNTHASE"/>
    <property type="match status" value="1"/>
</dbReference>
<dbReference type="Gene3D" id="3.40.50.980">
    <property type="match status" value="2"/>
</dbReference>
<evidence type="ECO:0000313" key="6">
    <source>
        <dbReference type="EMBL" id="MDL2082242.1"/>
    </source>
</evidence>
<dbReference type="PANTHER" id="PTHR45527">
    <property type="entry name" value="NONRIBOSOMAL PEPTIDE SYNTHETASE"/>
    <property type="match status" value="1"/>
</dbReference>
<evidence type="ECO:0000256" key="4">
    <source>
        <dbReference type="SAM" id="MobiDB-lite"/>
    </source>
</evidence>
<dbReference type="Pfam" id="PF00550">
    <property type="entry name" value="PP-binding"/>
    <property type="match status" value="1"/>
</dbReference>
<feature type="region of interest" description="Disordered" evidence="4">
    <location>
        <begin position="708"/>
        <end position="728"/>
    </location>
</feature>
<dbReference type="InterPro" id="IPR020845">
    <property type="entry name" value="AMP-binding_CS"/>
</dbReference>
<dbReference type="NCBIfam" id="TIGR01733">
    <property type="entry name" value="AA-adenyl-dom"/>
    <property type="match status" value="1"/>
</dbReference>
<keyword evidence="3" id="KW-0597">Phosphoprotein</keyword>
<proteinExistence type="predicted"/>
<dbReference type="Gene3D" id="3.30.559.30">
    <property type="entry name" value="Nonribosomal peptide synthetase, condensation domain"/>
    <property type="match status" value="1"/>
</dbReference>
<gene>
    <name evidence="6" type="ORF">QNN03_38165</name>
</gene>